<dbReference type="KEGG" id="msv:Mesil_1309"/>
<dbReference type="AlphaFoldDB" id="D7BEG0"/>
<organism evidence="1 2">
    <name type="scientific">Allomeiothermus silvanus (strain ATCC 700542 / DSM 9946 / NBRC 106475 / NCIMB 13440 / VI-R2)</name>
    <name type="common">Thermus silvanus</name>
    <dbReference type="NCBI Taxonomy" id="526227"/>
    <lineage>
        <taxon>Bacteria</taxon>
        <taxon>Thermotogati</taxon>
        <taxon>Deinococcota</taxon>
        <taxon>Deinococci</taxon>
        <taxon>Thermales</taxon>
        <taxon>Thermaceae</taxon>
        <taxon>Allomeiothermus</taxon>
    </lineage>
</organism>
<dbReference type="Proteomes" id="UP000001916">
    <property type="component" value="Chromosome"/>
</dbReference>
<keyword evidence="2" id="KW-1185">Reference proteome</keyword>
<evidence type="ECO:0000313" key="1">
    <source>
        <dbReference type="EMBL" id="ADH63203.1"/>
    </source>
</evidence>
<gene>
    <name evidence="1" type="ordered locus">Mesil_1309</name>
</gene>
<dbReference type="STRING" id="526227.Mesil_1309"/>
<dbReference type="HOGENOM" id="CLU_1925082_0_0_0"/>
<dbReference type="EMBL" id="CP002042">
    <property type="protein sequence ID" value="ADH63203.1"/>
    <property type="molecule type" value="Genomic_DNA"/>
</dbReference>
<proteinExistence type="predicted"/>
<dbReference type="RefSeq" id="WP_013157773.1">
    <property type="nucleotide sequence ID" value="NC_014212.1"/>
</dbReference>
<protein>
    <submittedName>
        <fullName evidence="1">Uncharacterized protein</fullName>
    </submittedName>
</protein>
<accession>D7BEG0</accession>
<name>D7BEG0_ALLS1</name>
<evidence type="ECO:0000313" key="2">
    <source>
        <dbReference type="Proteomes" id="UP000001916"/>
    </source>
</evidence>
<sequence length="131" mass="14908">MLMRGVRPPVFKVRDDQGRWFDLWEHLGFKRMLIVFEPDLNYLRRAHLGSLAEQDWLVILVVARGDPLAADRIVIEGLKVLVDHDGTLRLRYQAAPGTSYVVEKNGRIKQIWSSPPTPADILERLPAAPTA</sequence>
<dbReference type="OrthoDB" id="3443359at2"/>
<reference evidence="1 2" key="1">
    <citation type="journal article" date="2010" name="Stand. Genomic Sci.">
        <title>Complete genome sequence of Meiothermus silvanus type strain (VI-R2).</title>
        <authorList>
            <person name="Sikorski J."/>
            <person name="Tindall B.J."/>
            <person name="Lowry S."/>
            <person name="Lucas S."/>
            <person name="Nolan M."/>
            <person name="Copeland A."/>
            <person name="Glavina Del Rio T."/>
            <person name="Tice H."/>
            <person name="Cheng J.F."/>
            <person name="Han C."/>
            <person name="Pitluck S."/>
            <person name="Liolios K."/>
            <person name="Ivanova N."/>
            <person name="Mavromatis K."/>
            <person name="Mikhailova N."/>
            <person name="Pati A."/>
            <person name="Goodwin L."/>
            <person name="Chen A."/>
            <person name="Palaniappan K."/>
            <person name="Land M."/>
            <person name="Hauser L."/>
            <person name="Chang Y.J."/>
            <person name="Jeffries C.D."/>
            <person name="Rohde M."/>
            <person name="Goker M."/>
            <person name="Woyke T."/>
            <person name="Bristow J."/>
            <person name="Eisen J.A."/>
            <person name="Markowitz V."/>
            <person name="Hugenholtz P."/>
            <person name="Kyrpides N.C."/>
            <person name="Klenk H.P."/>
            <person name="Lapidus A."/>
        </authorList>
    </citation>
    <scope>NUCLEOTIDE SEQUENCE [LARGE SCALE GENOMIC DNA]</scope>
    <source>
        <strain evidence="2">ATCC 700542 / DSM 9946 / VI-R2</strain>
    </source>
</reference>